<sequence length="53" mass="5946">MRLALLEAKMALVFMLQSFSFSPCDKTEIPVEIELGAVIRAKNGIPLKVNKRQ</sequence>
<dbReference type="Proteomes" id="UP000596742">
    <property type="component" value="Unassembled WGS sequence"/>
</dbReference>
<evidence type="ECO:0000256" key="6">
    <source>
        <dbReference type="SAM" id="SignalP"/>
    </source>
</evidence>
<comment type="similarity">
    <text evidence="1">Belongs to the cytochrome P450 family.</text>
</comment>
<dbReference type="PANTHER" id="PTHR24302">
    <property type="entry name" value="CYTOCHROME P450 FAMILY 3"/>
    <property type="match status" value="1"/>
</dbReference>
<dbReference type="GO" id="GO:0016705">
    <property type="term" value="F:oxidoreductase activity, acting on paired donors, with incorporation or reduction of molecular oxygen"/>
    <property type="evidence" value="ECO:0007669"/>
    <property type="project" value="InterPro"/>
</dbReference>
<evidence type="ECO:0000256" key="3">
    <source>
        <dbReference type="ARBA" id="ARBA00022723"/>
    </source>
</evidence>
<evidence type="ECO:0000313" key="7">
    <source>
        <dbReference type="EMBL" id="VDI18297.1"/>
    </source>
</evidence>
<accession>A0A8B6DFN7</accession>
<keyword evidence="2" id="KW-0349">Heme</keyword>
<name>A0A8B6DFN7_MYTGA</name>
<keyword evidence="8" id="KW-1185">Reference proteome</keyword>
<evidence type="ECO:0000256" key="5">
    <source>
        <dbReference type="ARBA" id="ARBA00023004"/>
    </source>
</evidence>
<dbReference type="InterPro" id="IPR036396">
    <property type="entry name" value="Cyt_P450_sf"/>
</dbReference>
<dbReference type="GO" id="GO:0008395">
    <property type="term" value="F:steroid hydroxylase activity"/>
    <property type="evidence" value="ECO:0007669"/>
    <property type="project" value="TreeGrafter"/>
</dbReference>
<dbReference type="OrthoDB" id="1470350at2759"/>
<keyword evidence="6" id="KW-0732">Signal</keyword>
<dbReference type="PANTHER" id="PTHR24302:SF15">
    <property type="entry name" value="FATTY-ACID PEROXYGENASE"/>
    <property type="match status" value="1"/>
</dbReference>
<keyword evidence="4" id="KW-0560">Oxidoreductase</keyword>
<protein>
    <submittedName>
        <fullName evidence="7">Uncharacterized protein</fullName>
    </submittedName>
</protein>
<dbReference type="GO" id="GO:0020037">
    <property type="term" value="F:heme binding"/>
    <property type="evidence" value="ECO:0007669"/>
    <property type="project" value="InterPro"/>
</dbReference>
<evidence type="ECO:0000313" key="8">
    <source>
        <dbReference type="Proteomes" id="UP000596742"/>
    </source>
</evidence>
<dbReference type="Gene3D" id="1.10.630.10">
    <property type="entry name" value="Cytochrome P450"/>
    <property type="match status" value="1"/>
</dbReference>
<reference evidence="7" key="1">
    <citation type="submission" date="2018-11" db="EMBL/GenBank/DDBJ databases">
        <authorList>
            <person name="Alioto T."/>
            <person name="Alioto T."/>
        </authorList>
    </citation>
    <scope>NUCLEOTIDE SEQUENCE</scope>
</reference>
<evidence type="ECO:0000256" key="1">
    <source>
        <dbReference type="ARBA" id="ARBA00010617"/>
    </source>
</evidence>
<gene>
    <name evidence="7" type="ORF">MGAL_10B092194A</name>
</gene>
<feature type="signal peptide" evidence="6">
    <location>
        <begin position="1"/>
        <end position="20"/>
    </location>
</feature>
<dbReference type="InterPro" id="IPR050705">
    <property type="entry name" value="Cytochrome_P450_3A"/>
</dbReference>
<keyword evidence="5" id="KW-0408">Iron</keyword>
<organism evidence="7 8">
    <name type="scientific">Mytilus galloprovincialis</name>
    <name type="common">Mediterranean mussel</name>
    <dbReference type="NCBI Taxonomy" id="29158"/>
    <lineage>
        <taxon>Eukaryota</taxon>
        <taxon>Metazoa</taxon>
        <taxon>Spiralia</taxon>
        <taxon>Lophotrochozoa</taxon>
        <taxon>Mollusca</taxon>
        <taxon>Bivalvia</taxon>
        <taxon>Autobranchia</taxon>
        <taxon>Pteriomorphia</taxon>
        <taxon>Mytilida</taxon>
        <taxon>Mytiloidea</taxon>
        <taxon>Mytilidae</taxon>
        <taxon>Mytilinae</taxon>
        <taxon>Mytilus</taxon>
    </lineage>
</organism>
<proteinExistence type="inferred from homology"/>
<comment type="caution">
    <text evidence="7">The sequence shown here is derived from an EMBL/GenBank/DDBJ whole genome shotgun (WGS) entry which is preliminary data.</text>
</comment>
<keyword evidence="3" id="KW-0479">Metal-binding</keyword>
<dbReference type="EMBL" id="UYJE01003328">
    <property type="protein sequence ID" value="VDI18297.1"/>
    <property type="molecule type" value="Genomic_DNA"/>
</dbReference>
<dbReference type="GO" id="GO:0005506">
    <property type="term" value="F:iron ion binding"/>
    <property type="evidence" value="ECO:0007669"/>
    <property type="project" value="InterPro"/>
</dbReference>
<evidence type="ECO:0000256" key="2">
    <source>
        <dbReference type="ARBA" id="ARBA00022617"/>
    </source>
</evidence>
<feature type="chain" id="PRO_5032912575" evidence="6">
    <location>
        <begin position="21"/>
        <end position="53"/>
    </location>
</feature>
<dbReference type="SUPFAM" id="SSF48264">
    <property type="entry name" value="Cytochrome P450"/>
    <property type="match status" value="1"/>
</dbReference>
<evidence type="ECO:0000256" key="4">
    <source>
        <dbReference type="ARBA" id="ARBA00023002"/>
    </source>
</evidence>
<dbReference type="AlphaFoldDB" id="A0A8B6DFN7"/>